<dbReference type="CDD" id="cd16917">
    <property type="entry name" value="HATPase_UhpB-NarQ-NarX-like"/>
    <property type="match status" value="1"/>
</dbReference>
<dbReference type="Gene3D" id="3.30.565.10">
    <property type="entry name" value="Histidine kinase-like ATPase, C-terminal domain"/>
    <property type="match status" value="1"/>
</dbReference>
<keyword evidence="1" id="KW-0808">Transferase</keyword>
<reference evidence="6" key="1">
    <citation type="submission" date="2023-03" db="EMBL/GenBank/DDBJ databases">
        <title>Andean soil-derived lignocellulolytic bacterial consortium as a source of novel taxa and putative plastic-active enzymes.</title>
        <authorList>
            <person name="Diaz-Garcia L."/>
            <person name="Chuvochina M."/>
            <person name="Feuerriegel G."/>
            <person name="Bunk B."/>
            <person name="Sproer C."/>
            <person name="Streit W.R."/>
            <person name="Rodriguez L.M."/>
            <person name="Overmann J."/>
            <person name="Jimenez D.J."/>
        </authorList>
    </citation>
    <scope>NUCLEOTIDE SEQUENCE</scope>
    <source>
        <strain evidence="6">MAG 26</strain>
    </source>
</reference>
<dbReference type="AlphaFoldDB" id="A0AAJ5X848"/>
<dbReference type="InterPro" id="IPR036890">
    <property type="entry name" value="HATPase_C_sf"/>
</dbReference>
<evidence type="ECO:0000256" key="2">
    <source>
        <dbReference type="ARBA" id="ARBA00022777"/>
    </source>
</evidence>
<evidence type="ECO:0000256" key="4">
    <source>
        <dbReference type="SAM" id="Phobius"/>
    </source>
</evidence>
<dbReference type="GO" id="GO:0000155">
    <property type="term" value="F:phosphorelay sensor kinase activity"/>
    <property type="evidence" value="ECO:0007669"/>
    <property type="project" value="InterPro"/>
</dbReference>
<feature type="transmembrane region" description="Helical" evidence="4">
    <location>
        <begin position="42"/>
        <end position="62"/>
    </location>
</feature>
<evidence type="ECO:0000256" key="1">
    <source>
        <dbReference type="ARBA" id="ARBA00022679"/>
    </source>
</evidence>
<organism evidence="6 7">
    <name type="scientific">Candidatus Andeanibacterium colombiense</name>
    <dbReference type="NCBI Taxonomy" id="3121345"/>
    <lineage>
        <taxon>Bacteria</taxon>
        <taxon>Pseudomonadati</taxon>
        <taxon>Pseudomonadota</taxon>
        <taxon>Alphaproteobacteria</taxon>
        <taxon>Sphingomonadales</taxon>
        <taxon>Sphingomonadaceae</taxon>
        <taxon>Candidatus Andeanibacterium</taxon>
    </lineage>
</organism>
<keyword evidence="4" id="KW-1133">Transmembrane helix</keyword>
<keyword evidence="4" id="KW-0812">Transmembrane</keyword>
<dbReference type="SMART" id="SM00387">
    <property type="entry name" value="HATPase_c"/>
    <property type="match status" value="1"/>
</dbReference>
<sequence length="542" mass="58671">MIRDIFEHHSSRVIAVGRIVLAALFILWVWVDPQQPVRGGPYAYLLMVGYVAYACWMVPIAWGDWWLDYRLTLPSFLFDVTVFFCALYLTDGEQTGFMTAYFAFLNFLTLSAALRWNWRITLLTAGISAGGYMLMELWLRGDGTWLETVKVLRRASYLVVVSLILTWFAVQRSSPLIGKFMLPSAASAGTPYEGALAYAMAATGASGAALAWESEEEPGSTLQLAGLLSGGTRHLAPEVFDVFADSTPALFDRGRRCVLKLDPDGGLSIARHSNGPELAAFLGVPSGMSFPIEGATGYGQVVLTGIPGLCRDHLNLAEVVAREIAHGLDEDEISSLARETAAVRLRGNIARDLHDSVAQSLAGAGYRLASLRQQLRDGKDVLPEIDAISESLHAEQAHIREIIARLRSEAVNPGARNLGIELDLLGNALSRHWQVEVRCEDGVEPLLIPAWLVFEIQQLVREGIANAVRHGMAKLVTVKTEKTTGALSLTITDDGKGFPEAGEPSLPKSIAERVEALGGKMAVAALGNGTRIGISLPLGGRP</sequence>
<dbReference type="GO" id="GO:0016020">
    <property type="term" value="C:membrane"/>
    <property type="evidence" value="ECO:0007669"/>
    <property type="project" value="InterPro"/>
</dbReference>
<dbReference type="KEGG" id="acob:P0Y56_05625"/>
<accession>A0AAJ5X848</accession>
<name>A0AAJ5X848_9SPHN</name>
<dbReference type="GO" id="GO:0046983">
    <property type="term" value="F:protein dimerization activity"/>
    <property type="evidence" value="ECO:0007669"/>
    <property type="project" value="InterPro"/>
</dbReference>
<evidence type="ECO:0000313" key="6">
    <source>
        <dbReference type="EMBL" id="WEK47774.1"/>
    </source>
</evidence>
<feature type="domain" description="Histidine kinase/HSP90-like ATPase" evidence="5">
    <location>
        <begin position="451"/>
        <end position="540"/>
    </location>
</feature>
<evidence type="ECO:0000313" key="7">
    <source>
        <dbReference type="Proteomes" id="UP001218362"/>
    </source>
</evidence>
<keyword evidence="3" id="KW-0902">Two-component regulatory system</keyword>
<dbReference type="EMBL" id="CP119316">
    <property type="protein sequence ID" value="WEK47774.1"/>
    <property type="molecule type" value="Genomic_DNA"/>
</dbReference>
<dbReference type="Pfam" id="PF07730">
    <property type="entry name" value="HisKA_3"/>
    <property type="match status" value="1"/>
</dbReference>
<dbReference type="InterPro" id="IPR003594">
    <property type="entry name" value="HATPase_dom"/>
</dbReference>
<feature type="transmembrane region" description="Helical" evidence="4">
    <location>
        <begin position="151"/>
        <end position="170"/>
    </location>
</feature>
<feature type="transmembrane region" description="Helical" evidence="4">
    <location>
        <begin position="120"/>
        <end position="139"/>
    </location>
</feature>
<dbReference type="Gene3D" id="1.20.5.1930">
    <property type="match status" value="1"/>
</dbReference>
<evidence type="ECO:0000256" key="3">
    <source>
        <dbReference type="ARBA" id="ARBA00023012"/>
    </source>
</evidence>
<evidence type="ECO:0000259" key="5">
    <source>
        <dbReference type="SMART" id="SM00387"/>
    </source>
</evidence>
<dbReference type="InterPro" id="IPR011712">
    <property type="entry name" value="Sig_transdc_His_kin_sub3_dim/P"/>
</dbReference>
<gene>
    <name evidence="6" type="ORF">P0Y56_05625</name>
</gene>
<proteinExistence type="predicted"/>
<dbReference type="InterPro" id="IPR050482">
    <property type="entry name" value="Sensor_HK_TwoCompSys"/>
</dbReference>
<keyword evidence="2 6" id="KW-0418">Kinase</keyword>
<protein>
    <submittedName>
        <fullName evidence="6">Histidine kinase</fullName>
    </submittedName>
</protein>
<feature type="transmembrane region" description="Helical" evidence="4">
    <location>
        <begin position="12"/>
        <end position="30"/>
    </location>
</feature>
<dbReference type="SUPFAM" id="SSF55874">
    <property type="entry name" value="ATPase domain of HSP90 chaperone/DNA topoisomerase II/histidine kinase"/>
    <property type="match status" value="1"/>
</dbReference>
<dbReference type="PANTHER" id="PTHR24421">
    <property type="entry name" value="NITRATE/NITRITE SENSOR PROTEIN NARX-RELATED"/>
    <property type="match status" value="1"/>
</dbReference>
<dbReference type="Proteomes" id="UP001218362">
    <property type="component" value="Chromosome"/>
</dbReference>
<dbReference type="Pfam" id="PF02518">
    <property type="entry name" value="HATPase_c"/>
    <property type="match status" value="1"/>
</dbReference>
<keyword evidence="4" id="KW-0472">Membrane</keyword>